<sequence length="74" mass="8421">MGNAENATGNRLRDKLFSPLYIAIMLVAIIIMGNFFTWSDAVYGTHLIAFNPVLVLLTIVLFVLYIYRIFRSAH</sequence>
<keyword evidence="1" id="KW-1133">Transmembrane helix</keyword>
<organism evidence="2">
    <name type="scientific">bioreactor metagenome</name>
    <dbReference type="NCBI Taxonomy" id="1076179"/>
    <lineage>
        <taxon>unclassified sequences</taxon>
        <taxon>metagenomes</taxon>
        <taxon>ecological metagenomes</taxon>
    </lineage>
</organism>
<feature type="transmembrane region" description="Helical" evidence="1">
    <location>
        <begin position="20"/>
        <end position="38"/>
    </location>
</feature>
<reference evidence="2" key="1">
    <citation type="submission" date="2019-08" db="EMBL/GenBank/DDBJ databases">
        <authorList>
            <person name="Kucharzyk K."/>
            <person name="Murdoch R.W."/>
            <person name="Higgins S."/>
            <person name="Loffler F."/>
        </authorList>
    </citation>
    <scope>NUCLEOTIDE SEQUENCE</scope>
</reference>
<name>A0A644TSG0_9ZZZZ</name>
<comment type="caution">
    <text evidence="2">The sequence shown here is derived from an EMBL/GenBank/DDBJ whole genome shotgun (WGS) entry which is preliminary data.</text>
</comment>
<evidence type="ECO:0000256" key="1">
    <source>
        <dbReference type="SAM" id="Phobius"/>
    </source>
</evidence>
<gene>
    <name evidence="2" type="ORF">SDC9_15148</name>
</gene>
<dbReference type="EMBL" id="VSSQ01000046">
    <property type="protein sequence ID" value="MPL69407.1"/>
    <property type="molecule type" value="Genomic_DNA"/>
</dbReference>
<proteinExistence type="predicted"/>
<accession>A0A644TSG0</accession>
<keyword evidence="1" id="KW-0472">Membrane</keyword>
<protein>
    <submittedName>
        <fullName evidence="2">Uncharacterized protein</fullName>
    </submittedName>
</protein>
<keyword evidence="1" id="KW-0812">Transmembrane</keyword>
<dbReference type="AlphaFoldDB" id="A0A644TSG0"/>
<evidence type="ECO:0000313" key="2">
    <source>
        <dbReference type="EMBL" id="MPL69407.1"/>
    </source>
</evidence>
<feature type="transmembrane region" description="Helical" evidence="1">
    <location>
        <begin position="44"/>
        <end position="67"/>
    </location>
</feature>